<feature type="compositionally biased region" description="Polar residues" evidence="1">
    <location>
        <begin position="171"/>
        <end position="188"/>
    </location>
</feature>
<feature type="region of interest" description="Disordered" evidence="1">
    <location>
        <begin position="264"/>
        <end position="289"/>
    </location>
</feature>
<evidence type="ECO:0000313" key="2">
    <source>
        <dbReference type="EMBL" id="URD76927.1"/>
    </source>
</evidence>
<evidence type="ECO:0000313" key="3">
    <source>
        <dbReference type="Proteomes" id="UP001055439"/>
    </source>
</evidence>
<sequence>MEHGTVACGFMGKWEEFHVPYLPCSPSMDLHHGMKSIPARNAQSFVPRQKNLKRGRRGRGSGGIKEEGRRRNKSRRRSSSTVLGQQGSDNIKAAALRQQQGQQHREESLYSTCNSLYKGLLLTEAFSSHDGVHSDTSLPASSTFVFATCKLGVSSSFRVTIFRSDEPSGEEGNTNVKDPRSSAPSLSSEPWLPGVRTDASSLFPVRHGVKVAAFFPLRNRATRFFISEPLSRFRYDSESRDLLGSTDPRPKALRMRWGAWTGRGSGATGGNRRRAAAGVADTGAGGVRGRKSAGGDGILAFLEGGEGPAATSKTGCKEKGRRRSTARRRLRFSVRAPMATRLWTEKETVEASVPWTGLGFHWRERERERGREGEEP</sequence>
<feature type="region of interest" description="Disordered" evidence="1">
    <location>
        <begin position="164"/>
        <end position="192"/>
    </location>
</feature>
<feature type="compositionally biased region" description="Basic residues" evidence="1">
    <location>
        <begin position="50"/>
        <end position="59"/>
    </location>
</feature>
<dbReference type="OrthoDB" id="1939479at2759"/>
<feature type="region of interest" description="Disordered" evidence="1">
    <location>
        <begin position="39"/>
        <end position="103"/>
    </location>
</feature>
<gene>
    <name evidence="2" type="ORF">MUK42_34460</name>
</gene>
<reference evidence="2" key="1">
    <citation type="submission" date="2022-05" db="EMBL/GenBank/DDBJ databases">
        <title>The Musa troglodytarum L. genome provides insights into the mechanism of non-climacteric behaviour and enrichment of carotenoids.</title>
        <authorList>
            <person name="Wang J."/>
        </authorList>
    </citation>
    <scope>NUCLEOTIDE SEQUENCE</scope>
    <source>
        <tissue evidence="2">Leaf</tissue>
    </source>
</reference>
<keyword evidence="3" id="KW-1185">Reference proteome</keyword>
<protein>
    <submittedName>
        <fullName evidence="2">Uncharacterized protein</fullName>
    </submittedName>
</protein>
<dbReference type="AlphaFoldDB" id="A0A9E7EHE0"/>
<accession>A0A9E7EHE0</accession>
<dbReference type="EMBL" id="CP097502">
    <property type="protein sequence ID" value="URD76927.1"/>
    <property type="molecule type" value="Genomic_DNA"/>
</dbReference>
<organism evidence="2 3">
    <name type="scientific">Musa troglodytarum</name>
    <name type="common">fe'i banana</name>
    <dbReference type="NCBI Taxonomy" id="320322"/>
    <lineage>
        <taxon>Eukaryota</taxon>
        <taxon>Viridiplantae</taxon>
        <taxon>Streptophyta</taxon>
        <taxon>Embryophyta</taxon>
        <taxon>Tracheophyta</taxon>
        <taxon>Spermatophyta</taxon>
        <taxon>Magnoliopsida</taxon>
        <taxon>Liliopsida</taxon>
        <taxon>Zingiberales</taxon>
        <taxon>Musaceae</taxon>
        <taxon>Musa</taxon>
    </lineage>
</organism>
<feature type="region of interest" description="Disordered" evidence="1">
    <location>
        <begin position="305"/>
        <end position="326"/>
    </location>
</feature>
<dbReference type="Proteomes" id="UP001055439">
    <property type="component" value="Chromosome 1"/>
</dbReference>
<proteinExistence type="predicted"/>
<name>A0A9E7EHE0_9LILI</name>
<evidence type="ECO:0000256" key="1">
    <source>
        <dbReference type="SAM" id="MobiDB-lite"/>
    </source>
</evidence>